<keyword evidence="5" id="KW-0574">Periplasm</keyword>
<keyword evidence="3" id="KW-0813">Transport</keyword>
<keyword evidence="8" id="KW-1185">Reference proteome</keyword>
<evidence type="ECO:0000256" key="3">
    <source>
        <dbReference type="ARBA" id="ARBA00022448"/>
    </source>
</evidence>
<dbReference type="Gene3D" id="3.40.190.10">
    <property type="entry name" value="Periplasmic binding protein-like II"/>
    <property type="match status" value="2"/>
</dbReference>
<comment type="caution">
    <text evidence="7">The sequence shown here is derived from an EMBL/GenBank/DDBJ whole genome shotgun (WGS) entry which is preliminary data.</text>
</comment>
<proteinExistence type="inferred from homology"/>
<dbReference type="InterPro" id="IPR050490">
    <property type="entry name" value="Bact_solute-bd_prot1"/>
</dbReference>
<dbReference type="EMBL" id="MDET01000026">
    <property type="protein sequence ID" value="OQM74615.1"/>
    <property type="molecule type" value="Genomic_DNA"/>
</dbReference>
<sequence length="434" mass="45237">MLRACAAAFIVAAGAGAALAQSQPPITMAINQSPWLNSFVAMVDEYEKETGNKVELDVTPFGGLLEKIRNSVRGAQGAYDIVNVNSLWLSEIYSGGFLAPLGDVQAGYGLPEGVLTYGDTTNWDAEAGTFAGGGALMGVPVNGNVQVLYYNTDIYAKLGLQPPKTWDELLANAQAIQNEGEAYGFVPRAARDSIVYNFTPYLFSHDAAFFRIAGSGKADVVVNSPEALKALETYVKLATESGPPGPGNIAQGELIQLLATGKGAQAIAVIAAWGQLEDPNASRVVGKIDAALLPAGPAGTVASSAGHWVAGIPRNVPPEKQKAALAFLDWFAAKERQVDYVRAGGVPVRGDITGADLGDDAAFRFIGAYSQNAQHAVMGLPFAQAAEASDAMALSLNRAVIGEMTPAQALNQAAADLAGVLERNGFAVTKLPDL</sequence>
<feature type="chain" id="PRO_5012167068" evidence="6">
    <location>
        <begin position="21"/>
        <end position="434"/>
    </location>
</feature>
<dbReference type="PANTHER" id="PTHR43649:SF34">
    <property type="entry name" value="ABC TRANSPORTER PERIPLASMIC-BINDING PROTEIN YCJN-RELATED"/>
    <property type="match status" value="1"/>
</dbReference>
<dbReference type="OrthoDB" id="9770625at2"/>
<protein>
    <submittedName>
        <fullName evidence="7">Polyols ABC transporter substrate-binding protein</fullName>
    </submittedName>
</protein>
<evidence type="ECO:0000313" key="8">
    <source>
        <dbReference type="Proteomes" id="UP000191905"/>
    </source>
</evidence>
<evidence type="ECO:0000256" key="2">
    <source>
        <dbReference type="ARBA" id="ARBA00008520"/>
    </source>
</evidence>
<name>A0A1V8RN24_9HYPH</name>
<dbReference type="PANTHER" id="PTHR43649">
    <property type="entry name" value="ARABINOSE-BINDING PROTEIN-RELATED"/>
    <property type="match status" value="1"/>
</dbReference>
<dbReference type="Pfam" id="PF01547">
    <property type="entry name" value="SBP_bac_1"/>
    <property type="match status" value="1"/>
</dbReference>
<comment type="similarity">
    <text evidence="2">Belongs to the bacterial solute-binding protein 1 family.</text>
</comment>
<dbReference type="SUPFAM" id="SSF53850">
    <property type="entry name" value="Periplasmic binding protein-like II"/>
    <property type="match status" value="1"/>
</dbReference>
<gene>
    <name evidence="7" type="ORF">BFN67_21165</name>
</gene>
<feature type="signal peptide" evidence="6">
    <location>
        <begin position="1"/>
        <end position="20"/>
    </location>
</feature>
<dbReference type="STRING" id="1873176.BFN67_21165"/>
<dbReference type="Proteomes" id="UP000191905">
    <property type="component" value="Unassembled WGS sequence"/>
</dbReference>
<evidence type="ECO:0000313" key="7">
    <source>
        <dbReference type="EMBL" id="OQM74615.1"/>
    </source>
</evidence>
<organism evidence="7 8">
    <name type="scientific">Manganibacter manganicus</name>
    <dbReference type="NCBI Taxonomy" id="1873176"/>
    <lineage>
        <taxon>Bacteria</taxon>
        <taxon>Pseudomonadati</taxon>
        <taxon>Pseudomonadota</taxon>
        <taxon>Alphaproteobacteria</taxon>
        <taxon>Hyphomicrobiales</taxon>
        <taxon>Phyllobacteriaceae</taxon>
        <taxon>Manganibacter</taxon>
    </lineage>
</organism>
<evidence type="ECO:0000256" key="6">
    <source>
        <dbReference type="SAM" id="SignalP"/>
    </source>
</evidence>
<evidence type="ECO:0000256" key="1">
    <source>
        <dbReference type="ARBA" id="ARBA00004418"/>
    </source>
</evidence>
<reference evidence="7 8" key="1">
    <citation type="journal article" date="2016" name="Int. J. Syst. Evol. Microbiol.">
        <title>Pseudaminobacter manganicus sp. nov., isolated from sludge of a manganese mine.</title>
        <authorList>
            <person name="Li J."/>
            <person name="Huang J."/>
            <person name="Liao S."/>
            <person name="Wang G."/>
        </authorList>
    </citation>
    <scope>NUCLEOTIDE SEQUENCE [LARGE SCALE GENOMIC DNA]</scope>
    <source>
        <strain evidence="7 8">JH-7</strain>
    </source>
</reference>
<comment type="subcellular location">
    <subcellularLocation>
        <location evidence="1">Periplasm</location>
    </subcellularLocation>
</comment>
<dbReference type="GO" id="GO:0042597">
    <property type="term" value="C:periplasmic space"/>
    <property type="evidence" value="ECO:0007669"/>
    <property type="project" value="UniProtKB-SubCell"/>
</dbReference>
<evidence type="ECO:0000256" key="4">
    <source>
        <dbReference type="ARBA" id="ARBA00022729"/>
    </source>
</evidence>
<evidence type="ECO:0000256" key="5">
    <source>
        <dbReference type="ARBA" id="ARBA00022764"/>
    </source>
</evidence>
<accession>A0A1V8RN24</accession>
<dbReference type="InterPro" id="IPR006059">
    <property type="entry name" value="SBP"/>
</dbReference>
<keyword evidence="4 6" id="KW-0732">Signal</keyword>
<dbReference type="AlphaFoldDB" id="A0A1V8RN24"/>